<reference evidence="2 3" key="1">
    <citation type="journal article" date="2018" name="Biotechnol. Biofuels">
        <title>Integrative visual omics of the white-rot fungus Polyporus brumalis exposes the biotechnological potential of its oxidative enzymes for delignifying raw plant biomass.</title>
        <authorList>
            <person name="Miyauchi S."/>
            <person name="Rancon A."/>
            <person name="Drula E."/>
            <person name="Hage H."/>
            <person name="Chaduli D."/>
            <person name="Favel A."/>
            <person name="Grisel S."/>
            <person name="Henrissat B."/>
            <person name="Herpoel-Gimbert I."/>
            <person name="Ruiz-Duenas F.J."/>
            <person name="Chevret D."/>
            <person name="Hainaut M."/>
            <person name="Lin J."/>
            <person name="Wang M."/>
            <person name="Pangilinan J."/>
            <person name="Lipzen A."/>
            <person name="Lesage-Meessen L."/>
            <person name="Navarro D."/>
            <person name="Riley R."/>
            <person name="Grigoriev I.V."/>
            <person name="Zhou S."/>
            <person name="Raouche S."/>
            <person name="Rosso M.N."/>
        </authorList>
    </citation>
    <scope>NUCLEOTIDE SEQUENCE [LARGE SCALE GENOMIC DNA]</scope>
    <source>
        <strain evidence="2 3">BRFM 1820</strain>
    </source>
</reference>
<proteinExistence type="predicted"/>
<accession>A0A371DX50</accession>
<evidence type="ECO:0000256" key="1">
    <source>
        <dbReference type="SAM" id="MobiDB-lite"/>
    </source>
</evidence>
<name>A0A371DX50_9APHY</name>
<dbReference type="Proteomes" id="UP000256964">
    <property type="component" value="Unassembled WGS sequence"/>
</dbReference>
<feature type="region of interest" description="Disordered" evidence="1">
    <location>
        <begin position="149"/>
        <end position="168"/>
    </location>
</feature>
<organism evidence="2 3">
    <name type="scientific">Lentinus brumalis</name>
    <dbReference type="NCBI Taxonomy" id="2498619"/>
    <lineage>
        <taxon>Eukaryota</taxon>
        <taxon>Fungi</taxon>
        <taxon>Dikarya</taxon>
        <taxon>Basidiomycota</taxon>
        <taxon>Agaricomycotina</taxon>
        <taxon>Agaricomycetes</taxon>
        <taxon>Polyporales</taxon>
        <taxon>Polyporaceae</taxon>
        <taxon>Lentinus</taxon>
    </lineage>
</organism>
<protein>
    <submittedName>
        <fullName evidence="2">Uncharacterized protein</fullName>
    </submittedName>
</protein>
<dbReference type="EMBL" id="KZ857379">
    <property type="protein sequence ID" value="RDX57132.1"/>
    <property type="molecule type" value="Genomic_DNA"/>
</dbReference>
<evidence type="ECO:0000313" key="2">
    <source>
        <dbReference type="EMBL" id="RDX57132.1"/>
    </source>
</evidence>
<keyword evidence="3" id="KW-1185">Reference proteome</keyword>
<evidence type="ECO:0000313" key="3">
    <source>
        <dbReference type="Proteomes" id="UP000256964"/>
    </source>
</evidence>
<gene>
    <name evidence="2" type="ORF">OH76DRAFT_1394909</name>
</gene>
<dbReference type="AlphaFoldDB" id="A0A371DX50"/>
<sequence>MRLRVLSTASQNSDGLLYAAPGAISREQSTNGRSSNIWTFVDNPNASIQNATSSLCSSASVRVDGLTAGLAEEAPTAFGSSLCGCRTKGGGYILEIRDVPREEMYDAREWSSRSGDSRLLIRTSTLPFVQKWHPWMGSGGSGGFELHASSTEKDPMDESDGGGVVAIR</sequence>